<dbReference type="OrthoDB" id="2451088at2"/>
<comment type="caution">
    <text evidence="2">The sequence shown here is derived from an EMBL/GenBank/DDBJ whole genome shotgun (WGS) entry which is preliminary data.</text>
</comment>
<dbReference type="Proteomes" id="UP000242682">
    <property type="component" value="Unassembled WGS sequence"/>
</dbReference>
<name>A0A2P8H5C9_9BACL</name>
<feature type="domain" description="DUF4097" evidence="1">
    <location>
        <begin position="46"/>
        <end position="275"/>
    </location>
</feature>
<dbReference type="AlphaFoldDB" id="A0A2P8H5C9"/>
<dbReference type="InterPro" id="IPR025164">
    <property type="entry name" value="Toastrack_DUF4097"/>
</dbReference>
<sequence>MIALKGITLLILSLLLAAIAFGIFRYNPFTLANETSKETIIDEEVRNIEITTENTAILLLPSENASTEIKVTGDRKNFNLNTFVQEKNLVIETENKNPSSSSTTEKLPLLTVYVPQPNIVSLTLININGSIEARDVEAYEIGAETDKGDVDFQNLYMKYIVAKTSNGNIKMKHAEAQLIKAVAMGDIHVENTFGSFTGISSNGNIDVVLDEIMNSMDLNAENGSISVQTKESLLDAKVESEAQNGVIDILGESDANLVYGEGSYLIKLKANNGDILFTNEE</sequence>
<evidence type="ECO:0000313" key="3">
    <source>
        <dbReference type="Proteomes" id="UP000242682"/>
    </source>
</evidence>
<organism evidence="2 3">
    <name type="scientific">Planomicrobium soli</name>
    <dbReference type="NCBI Taxonomy" id="1176648"/>
    <lineage>
        <taxon>Bacteria</taxon>
        <taxon>Bacillati</taxon>
        <taxon>Bacillota</taxon>
        <taxon>Bacilli</taxon>
        <taxon>Bacillales</taxon>
        <taxon>Caryophanaceae</taxon>
        <taxon>Planomicrobium</taxon>
    </lineage>
</organism>
<dbReference type="RefSeq" id="WP_106532130.1">
    <property type="nucleotide sequence ID" value="NZ_PYAT01000002.1"/>
</dbReference>
<keyword evidence="3" id="KW-1185">Reference proteome</keyword>
<dbReference type="EMBL" id="PYAT01000002">
    <property type="protein sequence ID" value="PSL41435.1"/>
    <property type="molecule type" value="Genomic_DNA"/>
</dbReference>
<evidence type="ECO:0000259" key="1">
    <source>
        <dbReference type="Pfam" id="PF13349"/>
    </source>
</evidence>
<proteinExistence type="predicted"/>
<accession>A0A2P8H5C9</accession>
<evidence type="ECO:0000313" key="2">
    <source>
        <dbReference type="EMBL" id="PSL41435.1"/>
    </source>
</evidence>
<gene>
    <name evidence="2" type="ORF">B0H99_102118</name>
</gene>
<protein>
    <submittedName>
        <fullName evidence="2">Putative adhesin</fullName>
    </submittedName>
</protein>
<dbReference type="Pfam" id="PF13349">
    <property type="entry name" value="DUF4097"/>
    <property type="match status" value="1"/>
</dbReference>
<reference evidence="2 3" key="1">
    <citation type="submission" date="2018-03" db="EMBL/GenBank/DDBJ databases">
        <title>Genomic Encyclopedia of Type Strains, Phase III (KMG-III): the genomes of soil and plant-associated and newly described type strains.</title>
        <authorList>
            <person name="Whitman W."/>
        </authorList>
    </citation>
    <scope>NUCLEOTIDE SEQUENCE [LARGE SCALE GENOMIC DNA]</scope>
    <source>
        <strain evidence="2 3">CGMCC 1.12259</strain>
    </source>
</reference>